<evidence type="ECO:0000313" key="2">
    <source>
        <dbReference type="EMBL" id="MFD1738682.1"/>
    </source>
</evidence>
<protein>
    <submittedName>
        <fullName evidence="2">Uncharacterized protein</fullName>
    </submittedName>
</protein>
<comment type="caution">
    <text evidence="2">The sequence shown here is derived from an EMBL/GenBank/DDBJ whole genome shotgun (WGS) entry which is preliminary data.</text>
</comment>
<name>A0ABW4LU83_9BACI</name>
<dbReference type="RefSeq" id="WP_377929896.1">
    <property type="nucleotide sequence ID" value="NZ_JBHUEM010000046.1"/>
</dbReference>
<evidence type="ECO:0000256" key="1">
    <source>
        <dbReference type="SAM" id="Phobius"/>
    </source>
</evidence>
<reference evidence="3" key="1">
    <citation type="journal article" date="2019" name="Int. J. Syst. Evol. Microbiol.">
        <title>The Global Catalogue of Microorganisms (GCM) 10K type strain sequencing project: providing services to taxonomists for standard genome sequencing and annotation.</title>
        <authorList>
            <consortium name="The Broad Institute Genomics Platform"/>
            <consortium name="The Broad Institute Genome Sequencing Center for Infectious Disease"/>
            <person name="Wu L."/>
            <person name="Ma J."/>
        </authorList>
    </citation>
    <scope>NUCLEOTIDE SEQUENCE [LARGE SCALE GENOMIC DNA]</scope>
    <source>
        <strain evidence="3">CCUG 49339</strain>
    </source>
</reference>
<evidence type="ECO:0000313" key="3">
    <source>
        <dbReference type="Proteomes" id="UP001597214"/>
    </source>
</evidence>
<accession>A0ABW4LU83</accession>
<feature type="transmembrane region" description="Helical" evidence="1">
    <location>
        <begin position="5"/>
        <end position="25"/>
    </location>
</feature>
<dbReference type="Proteomes" id="UP001597214">
    <property type="component" value="Unassembled WGS sequence"/>
</dbReference>
<keyword evidence="3" id="KW-1185">Reference proteome</keyword>
<sequence>MKRKIILLITITLTIGIATYGYYFFNIPIKGKGFTKMTIYLNRDKEGPNVITDREVLNTVIDTINSSSRKDMSKIIFEEGPDGRIIFSGKNKVVEVGVFRNGGNVVTDKYYIITGLNLDEIINKNN</sequence>
<organism evidence="2 3">
    <name type="scientific">Bacillus salitolerans</name>
    <dbReference type="NCBI Taxonomy" id="1437434"/>
    <lineage>
        <taxon>Bacteria</taxon>
        <taxon>Bacillati</taxon>
        <taxon>Bacillota</taxon>
        <taxon>Bacilli</taxon>
        <taxon>Bacillales</taxon>
        <taxon>Bacillaceae</taxon>
        <taxon>Bacillus</taxon>
    </lineage>
</organism>
<gene>
    <name evidence="2" type="ORF">ACFSCX_19365</name>
</gene>
<proteinExistence type="predicted"/>
<dbReference type="EMBL" id="JBHUEM010000046">
    <property type="protein sequence ID" value="MFD1738682.1"/>
    <property type="molecule type" value="Genomic_DNA"/>
</dbReference>
<keyword evidence="1" id="KW-0812">Transmembrane</keyword>
<keyword evidence="1" id="KW-1133">Transmembrane helix</keyword>
<keyword evidence="1" id="KW-0472">Membrane</keyword>